<dbReference type="Pfam" id="PF07221">
    <property type="entry name" value="GlcNAc_2-epim"/>
    <property type="match status" value="1"/>
</dbReference>
<dbReference type="Gene3D" id="1.50.10.10">
    <property type="match status" value="1"/>
</dbReference>
<dbReference type="Proteomes" id="UP000267342">
    <property type="component" value="Chromosome"/>
</dbReference>
<dbReference type="AlphaFoldDB" id="A0A348HH68"/>
<dbReference type="SUPFAM" id="SSF48208">
    <property type="entry name" value="Six-hairpin glycosidases"/>
    <property type="match status" value="1"/>
</dbReference>
<reference evidence="3 4" key="1">
    <citation type="submission" date="2018-09" db="EMBL/GenBank/DDBJ databases">
        <title>Zymobacter palmae IAM14233 (=T109) whole genome analysis.</title>
        <authorList>
            <person name="Yanase H."/>
        </authorList>
    </citation>
    <scope>NUCLEOTIDE SEQUENCE [LARGE SCALE GENOMIC DNA]</scope>
    <source>
        <strain evidence="3 4">IAM14233</strain>
    </source>
</reference>
<accession>A0A348HH68</accession>
<gene>
    <name evidence="3" type="ORF">ZBT109_2238</name>
</gene>
<evidence type="ECO:0000313" key="4">
    <source>
        <dbReference type="Proteomes" id="UP000267342"/>
    </source>
</evidence>
<dbReference type="InterPro" id="IPR012341">
    <property type="entry name" value="6hp_glycosidase-like_sf"/>
</dbReference>
<comment type="similarity">
    <text evidence="1">Belongs to the N-acylglucosamine 2-epimerase family.</text>
</comment>
<sequence length="424" mass="47719">MAIASSLSVGSWLSRQEHHDWLVQEGRRLVEFYRAARHPLGGFGALNDDGVLPAGAIPDTVLTARMAHCFSLAAMQGTPGTSDLAKEGIDALLSLFHDDIHGGWFSVPAAMVRDASSEPPDSDTAKMAYLHVFVCLAAATAHMAHIPNADRLLTDALEILETHFWCDRQNALIDGFSRDWQHQEAYRGANSNMHATELFLALADVLDEPLWRQRALAIVTRIIHNGAAQRDGYLLEHFDAHWQAEPDYNRDHPCDQFRPFGVTPGHACEWSRLMLELEAALRAHDEPVPEWLFHDAEQLFASGIQRGWHVDDAPGLIYTHDLDGSPVIRQRIHWTVAEAASAASTFLKRTGDERYESLYRSLWDYIARYVIDRQHGSWRHELDAANRPDHRIWEGKPDLYHALQCTLIPRYPMTPALAVAIARG</sequence>
<protein>
    <submittedName>
        <fullName evidence="3">N-acyl-D-glucosamine 2-epimerase</fullName>
    </submittedName>
</protein>
<evidence type="ECO:0000256" key="2">
    <source>
        <dbReference type="ARBA" id="ARBA00023235"/>
    </source>
</evidence>
<dbReference type="PANTHER" id="PTHR15108">
    <property type="entry name" value="N-ACYLGLUCOSAMINE-2-EPIMERASE"/>
    <property type="match status" value="1"/>
</dbReference>
<dbReference type="InterPro" id="IPR008928">
    <property type="entry name" value="6-hairpin_glycosidase_sf"/>
</dbReference>
<proteinExistence type="inferred from homology"/>
<keyword evidence="4" id="KW-1185">Reference proteome</keyword>
<dbReference type="InterPro" id="IPR010819">
    <property type="entry name" value="AGE/CE"/>
</dbReference>
<dbReference type="GO" id="GO:0016853">
    <property type="term" value="F:isomerase activity"/>
    <property type="evidence" value="ECO:0007669"/>
    <property type="project" value="UniProtKB-KW"/>
</dbReference>
<evidence type="ECO:0000256" key="1">
    <source>
        <dbReference type="ARBA" id="ARBA00008558"/>
    </source>
</evidence>
<dbReference type="STRING" id="1123510.GCA_000620025_01296"/>
<dbReference type="OrthoDB" id="9806359at2"/>
<organism evidence="3 4">
    <name type="scientific">Zymobacter palmae</name>
    <dbReference type="NCBI Taxonomy" id="33074"/>
    <lineage>
        <taxon>Bacteria</taxon>
        <taxon>Pseudomonadati</taxon>
        <taxon>Pseudomonadota</taxon>
        <taxon>Gammaproteobacteria</taxon>
        <taxon>Oceanospirillales</taxon>
        <taxon>Halomonadaceae</taxon>
        <taxon>Zymobacter group</taxon>
        <taxon>Zymobacter</taxon>
    </lineage>
</organism>
<dbReference type="RefSeq" id="WP_027706203.1">
    <property type="nucleotide sequence ID" value="NZ_AP018933.1"/>
</dbReference>
<dbReference type="GO" id="GO:0005975">
    <property type="term" value="P:carbohydrate metabolic process"/>
    <property type="evidence" value="ECO:0007669"/>
    <property type="project" value="InterPro"/>
</dbReference>
<name>A0A348HH68_9GAMM</name>
<dbReference type="EMBL" id="AP018933">
    <property type="protein sequence ID" value="BBG30970.1"/>
    <property type="molecule type" value="Genomic_DNA"/>
</dbReference>
<dbReference type="KEGG" id="zpl:ZBT109_2238"/>
<evidence type="ECO:0000313" key="3">
    <source>
        <dbReference type="EMBL" id="BBG30970.1"/>
    </source>
</evidence>
<keyword evidence="2" id="KW-0413">Isomerase</keyword>